<keyword evidence="1" id="KW-0472">Membrane</keyword>
<accession>A0ABM7V2D7</accession>
<keyword evidence="1" id="KW-1133">Transmembrane helix</keyword>
<reference evidence="2 3" key="2">
    <citation type="journal article" date="2022" name="Microorganisms">
        <title>Complete Genome Sequences of Two Flavobacterium ammonificans Strains and a Flavobacterium ammoniigenes Strain of Ammonifying Bacterioplankton Isolated from Surface River Water.</title>
        <authorList>
            <person name="Suda W."/>
            <person name="Ogata Y."/>
            <person name="Shindo C."/>
            <person name="Watanabe K."/>
        </authorList>
    </citation>
    <scope>NUCLEOTIDE SEQUENCE [LARGE SCALE GENOMIC DNA]</scope>
    <source>
        <strain evidence="2 3">GENT11</strain>
    </source>
</reference>
<gene>
    <name evidence="2" type="ORF">GENT11_15810</name>
</gene>
<feature type="transmembrane region" description="Helical" evidence="1">
    <location>
        <begin position="18"/>
        <end position="36"/>
    </location>
</feature>
<keyword evidence="1" id="KW-0812">Transmembrane</keyword>
<dbReference type="EMBL" id="AP025183">
    <property type="protein sequence ID" value="BDB53269.1"/>
    <property type="molecule type" value="Genomic_DNA"/>
</dbReference>
<reference evidence="2 3" key="1">
    <citation type="journal article" date="2022" name="Int. J. Syst. Evol. Microbiol.">
        <title>Flavobacterium ammonificans sp. nov. and Flavobacterium ammoniigenes sp. nov., ammonifying bacteria isolated from surface river water.</title>
        <authorList>
            <person name="Watanabe K."/>
            <person name="Kitamura T."/>
            <person name="Ogata Y."/>
            <person name="Shindo C."/>
            <person name="Suda W."/>
        </authorList>
    </citation>
    <scope>NUCLEOTIDE SEQUENCE [LARGE SCALE GENOMIC DNA]</scope>
    <source>
        <strain evidence="2 3">GENT11</strain>
    </source>
</reference>
<organism evidence="2 3">
    <name type="scientific">Flavobacterium ammonificans</name>
    <dbReference type="NCBI Taxonomy" id="1751056"/>
    <lineage>
        <taxon>Bacteria</taxon>
        <taxon>Pseudomonadati</taxon>
        <taxon>Bacteroidota</taxon>
        <taxon>Flavobacteriia</taxon>
        <taxon>Flavobacteriales</taxon>
        <taxon>Flavobacteriaceae</taxon>
        <taxon>Flavobacterium</taxon>
    </lineage>
</organism>
<sequence length="60" mass="6775">MAFKKGIELELSITITKGVFTVLNVFLVTVGLIIKIKSPKKVIKRKKAKNKFKLDLFLAL</sequence>
<dbReference type="Proteomes" id="UP001319865">
    <property type="component" value="Chromosome"/>
</dbReference>
<proteinExistence type="predicted"/>
<evidence type="ECO:0000256" key="1">
    <source>
        <dbReference type="SAM" id="Phobius"/>
    </source>
</evidence>
<name>A0ABM7V2D7_9FLAO</name>
<protein>
    <submittedName>
        <fullName evidence="2">Uncharacterized protein</fullName>
    </submittedName>
</protein>
<evidence type="ECO:0000313" key="2">
    <source>
        <dbReference type="EMBL" id="BDB53269.1"/>
    </source>
</evidence>
<evidence type="ECO:0000313" key="3">
    <source>
        <dbReference type="Proteomes" id="UP001319865"/>
    </source>
</evidence>
<keyword evidence="3" id="KW-1185">Reference proteome</keyword>